<dbReference type="GO" id="GO:0006508">
    <property type="term" value="P:proteolysis"/>
    <property type="evidence" value="ECO:0007669"/>
    <property type="project" value="InterPro"/>
</dbReference>
<organism evidence="2 3">
    <name type="scientific">Candidatus Aquitaenariimonas noxiae</name>
    <dbReference type="NCBI Taxonomy" id="1974741"/>
    <lineage>
        <taxon>Bacteria</taxon>
        <taxon>Pseudomonadati</taxon>
        <taxon>Candidatus Omnitrophota</taxon>
        <taxon>Candidatus Aquitaenariimonas</taxon>
    </lineage>
</organism>
<proteinExistence type="predicted"/>
<feature type="domain" description="LexA repressor DNA-binding" evidence="1">
    <location>
        <begin position="5"/>
        <end position="67"/>
    </location>
</feature>
<dbReference type="EMBL" id="PEWV01000071">
    <property type="protein sequence ID" value="PIU41086.1"/>
    <property type="molecule type" value="Genomic_DNA"/>
</dbReference>
<name>A0A2J0L1F4_9BACT</name>
<dbReference type="Proteomes" id="UP000230052">
    <property type="component" value="Unassembled WGS sequence"/>
</dbReference>
<dbReference type="Gene3D" id="1.10.10.10">
    <property type="entry name" value="Winged helix-like DNA-binding domain superfamily/Winged helix DNA-binding domain"/>
    <property type="match status" value="1"/>
</dbReference>
<dbReference type="InterPro" id="IPR036390">
    <property type="entry name" value="WH_DNA-bd_sf"/>
</dbReference>
<dbReference type="InterPro" id="IPR006199">
    <property type="entry name" value="LexA_DNA-bd_dom"/>
</dbReference>
<dbReference type="AlphaFoldDB" id="A0A2J0L1F4"/>
<dbReference type="InterPro" id="IPR036388">
    <property type="entry name" value="WH-like_DNA-bd_sf"/>
</dbReference>
<evidence type="ECO:0000313" key="3">
    <source>
        <dbReference type="Proteomes" id="UP000230052"/>
    </source>
</evidence>
<accession>A0A2J0L1F4</accession>
<evidence type="ECO:0000259" key="1">
    <source>
        <dbReference type="Pfam" id="PF01726"/>
    </source>
</evidence>
<reference evidence="2 3" key="1">
    <citation type="submission" date="2017-09" db="EMBL/GenBank/DDBJ databases">
        <title>Depth-based differentiation of microbial function through sediment-hosted aquifers and enrichment of novel symbionts in the deep terrestrial subsurface.</title>
        <authorList>
            <person name="Probst A.J."/>
            <person name="Ladd B."/>
            <person name="Jarett J.K."/>
            <person name="Geller-Mcgrath D.E."/>
            <person name="Sieber C.M."/>
            <person name="Emerson J.B."/>
            <person name="Anantharaman K."/>
            <person name="Thomas B.C."/>
            <person name="Malmstrom R."/>
            <person name="Stieglmeier M."/>
            <person name="Klingl A."/>
            <person name="Woyke T."/>
            <person name="Ryan C.M."/>
            <person name="Banfield J.F."/>
        </authorList>
    </citation>
    <scope>NUCLEOTIDE SEQUENCE [LARGE SCALE GENOMIC DNA]</scope>
    <source>
        <strain evidence="2">CG07_land_8_20_14_0_80_42_15</strain>
    </source>
</reference>
<dbReference type="Pfam" id="PF01726">
    <property type="entry name" value="LexA_DNA_bind"/>
    <property type="match status" value="1"/>
</dbReference>
<evidence type="ECO:0000313" key="2">
    <source>
        <dbReference type="EMBL" id="PIU41086.1"/>
    </source>
</evidence>
<comment type="caution">
    <text evidence="2">The sequence shown here is derived from an EMBL/GenBank/DDBJ whole genome shotgun (WGS) entry which is preliminary data.</text>
</comment>
<gene>
    <name evidence="2" type="ORF">COS99_07040</name>
</gene>
<dbReference type="GO" id="GO:0004252">
    <property type="term" value="F:serine-type endopeptidase activity"/>
    <property type="evidence" value="ECO:0007669"/>
    <property type="project" value="InterPro"/>
</dbReference>
<dbReference type="SUPFAM" id="SSF46785">
    <property type="entry name" value="Winged helix' DNA-binding domain"/>
    <property type="match status" value="1"/>
</dbReference>
<protein>
    <submittedName>
        <fullName evidence="2">Transcriptional regulator</fullName>
    </submittedName>
</protein>
<sequence length="76" mass="8903">MKEHSLTTKQKVVYDYVKNYLEMNKRSPFIREIQEACQINSYKGAVDKLLALEKKGYITRKLNKHRGIMLNGAENN</sequence>